<protein>
    <recommendedName>
        <fullName evidence="1">PseI/NeuA/B-like domain-containing protein</fullName>
    </recommendedName>
</protein>
<dbReference type="InterPro" id="IPR013132">
    <property type="entry name" value="PseI/NeuA/B-like_N"/>
</dbReference>
<organism evidence="2">
    <name type="scientific">marine sediment metagenome</name>
    <dbReference type="NCBI Taxonomy" id="412755"/>
    <lineage>
        <taxon>unclassified sequences</taxon>
        <taxon>metagenomes</taxon>
        <taxon>ecological metagenomes</taxon>
    </lineage>
</organism>
<dbReference type="InterPro" id="IPR013785">
    <property type="entry name" value="Aldolase_TIM"/>
</dbReference>
<reference evidence="2" key="1">
    <citation type="journal article" date="2015" name="Nature">
        <title>Complex archaea that bridge the gap between prokaryotes and eukaryotes.</title>
        <authorList>
            <person name="Spang A."/>
            <person name="Saw J.H."/>
            <person name="Jorgensen S.L."/>
            <person name="Zaremba-Niedzwiedzka K."/>
            <person name="Martijn J."/>
            <person name="Lind A.E."/>
            <person name="van Eijk R."/>
            <person name="Schleper C."/>
            <person name="Guy L."/>
            <person name="Ettema T.J."/>
        </authorList>
    </citation>
    <scope>NUCLEOTIDE SEQUENCE</scope>
</reference>
<proteinExistence type="predicted"/>
<dbReference type="InterPro" id="IPR051690">
    <property type="entry name" value="PseI-like"/>
</dbReference>
<comment type="caution">
    <text evidence="2">The sequence shown here is derived from an EMBL/GenBank/DDBJ whole genome shotgun (WGS) entry which is preliminary data.</text>
</comment>
<dbReference type="PANTHER" id="PTHR42966">
    <property type="entry name" value="N-ACETYLNEURAMINATE SYNTHASE"/>
    <property type="match status" value="1"/>
</dbReference>
<dbReference type="Pfam" id="PF03102">
    <property type="entry name" value="NeuB"/>
    <property type="match status" value="1"/>
</dbReference>
<dbReference type="GO" id="GO:0016051">
    <property type="term" value="P:carbohydrate biosynthetic process"/>
    <property type="evidence" value="ECO:0007669"/>
    <property type="project" value="InterPro"/>
</dbReference>
<dbReference type="SUPFAM" id="SSF51569">
    <property type="entry name" value="Aldolase"/>
    <property type="match status" value="1"/>
</dbReference>
<dbReference type="GO" id="GO:0047444">
    <property type="term" value="F:N-acylneuraminate-9-phosphate synthase activity"/>
    <property type="evidence" value="ECO:0007669"/>
    <property type="project" value="TreeGrafter"/>
</dbReference>
<evidence type="ECO:0000313" key="2">
    <source>
        <dbReference type="EMBL" id="KKK98024.1"/>
    </source>
</evidence>
<evidence type="ECO:0000259" key="1">
    <source>
        <dbReference type="Pfam" id="PF03102"/>
    </source>
</evidence>
<feature type="domain" description="PseI/NeuA/B-like" evidence="1">
    <location>
        <begin position="24"/>
        <end position="259"/>
    </location>
</feature>
<name>A0A0F9C6E6_9ZZZZ</name>
<sequence>MNDVIIVAEIGINHNGDLDLAKQMIDIARVAGIRYVKFQKRNLEECIPMEERSKKRDTPWGYIPYMEYKQHLEFELDEYKEIDSFCKSSGMEWFASPWDPTSAEFLLQFDCPFIKIASACITDFEMFKIIKASKVPVIISTGMSTKKEVDKCIKYFGNQIKYVLACTSTYPTKDGDVNLNFIMTLKKTYSKYKIGFSNHHPGLTFCIVAAALGAEMIEFHMTVDRAMFGSDQAASIETNGVLKIGRDILNLRKALGNGKWTVTSEEEK</sequence>
<dbReference type="EMBL" id="LAZR01045793">
    <property type="protein sequence ID" value="KKK98024.1"/>
    <property type="molecule type" value="Genomic_DNA"/>
</dbReference>
<dbReference type="Gene3D" id="3.20.20.70">
    <property type="entry name" value="Aldolase class I"/>
    <property type="match status" value="1"/>
</dbReference>
<dbReference type="AlphaFoldDB" id="A0A0F9C6E6"/>
<feature type="non-terminal residue" evidence="2">
    <location>
        <position position="268"/>
    </location>
</feature>
<gene>
    <name evidence="2" type="ORF">LCGC14_2646900</name>
</gene>
<dbReference type="PANTHER" id="PTHR42966:SF3">
    <property type="entry name" value="BLR5971 PROTEIN"/>
    <property type="match status" value="1"/>
</dbReference>
<accession>A0A0F9C6E6</accession>